<evidence type="ECO:0000313" key="2">
    <source>
        <dbReference type="EMBL" id="CAE1274558.1"/>
    </source>
</evidence>
<dbReference type="Proteomes" id="UP000597762">
    <property type="component" value="Unassembled WGS sequence"/>
</dbReference>
<accession>A0A812CGU0</accession>
<organism evidence="2 3">
    <name type="scientific">Acanthosepion pharaonis</name>
    <name type="common">Pharaoh cuttlefish</name>
    <name type="synonym">Sepia pharaonis</name>
    <dbReference type="NCBI Taxonomy" id="158019"/>
    <lineage>
        <taxon>Eukaryota</taxon>
        <taxon>Metazoa</taxon>
        <taxon>Spiralia</taxon>
        <taxon>Lophotrochozoa</taxon>
        <taxon>Mollusca</taxon>
        <taxon>Cephalopoda</taxon>
        <taxon>Coleoidea</taxon>
        <taxon>Decapodiformes</taxon>
        <taxon>Sepiida</taxon>
        <taxon>Sepiina</taxon>
        <taxon>Sepiidae</taxon>
        <taxon>Acanthosepion</taxon>
    </lineage>
</organism>
<keyword evidence="1" id="KW-0812">Transmembrane</keyword>
<reference evidence="2" key="1">
    <citation type="submission" date="2021-01" db="EMBL/GenBank/DDBJ databases">
        <authorList>
            <person name="Li R."/>
            <person name="Bekaert M."/>
        </authorList>
    </citation>
    <scope>NUCLEOTIDE SEQUENCE</scope>
    <source>
        <strain evidence="2">Farmed</strain>
    </source>
</reference>
<sequence>MYSRILRRQRKQRNSLPLLLFFLSFFSFFGFPVDFSPFSSLACHPPNLPTNLTDRQTANTTNRPAESASHLSLSFFLSLSLLLCFSFPQLLLMCLFPLFSICFGLLIKPSLSFLFTFPTSPPVVILRLSLQPNPSLSFSLSLSLSLFFRVFPPSTIHLPCILLSILISLALLSQILHFLENSTAPHSLIWSLSLSLALLATTCEHSLMGPTRFVHILSYLPADICLKSMHPGNKHLHRQ</sequence>
<evidence type="ECO:0000256" key="1">
    <source>
        <dbReference type="SAM" id="Phobius"/>
    </source>
</evidence>
<protein>
    <submittedName>
        <fullName evidence="2">Uncharacterized protein</fullName>
    </submittedName>
</protein>
<feature type="transmembrane region" description="Helical" evidence="1">
    <location>
        <begin position="158"/>
        <end position="176"/>
    </location>
</feature>
<comment type="caution">
    <text evidence="2">The sequence shown here is derived from an EMBL/GenBank/DDBJ whole genome shotgun (WGS) entry which is preliminary data.</text>
</comment>
<keyword evidence="3" id="KW-1185">Reference proteome</keyword>
<feature type="transmembrane region" description="Helical" evidence="1">
    <location>
        <begin position="94"/>
        <end position="115"/>
    </location>
</feature>
<gene>
    <name evidence="2" type="ORF">SPHA_38955</name>
</gene>
<evidence type="ECO:0000313" key="3">
    <source>
        <dbReference type="Proteomes" id="UP000597762"/>
    </source>
</evidence>
<feature type="transmembrane region" description="Helical" evidence="1">
    <location>
        <begin position="188"/>
        <end position="207"/>
    </location>
</feature>
<dbReference type="AlphaFoldDB" id="A0A812CGU0"/>
<dbReference type="EMBL" id="CAHIKZ030001791">
    <property type="protein sequence ID" value="CAE1274558.1"/>
    <property type="molecule type" value="Genomic_DNA"/>
</dbReference>
<name>A0A812CGU0_ACAPH</name>
<keyword evidence="1" id="KW-1133">Transmembrane helix</keyword>
<keyword evidence="1" id="KW-0472">Membrane</keyword>
<proteinExistence type="predicted"/>